<evidence type="ECO:0000313" key="2">
    <source>
        <dbReference type="EMBL" id="MEY8661616.1"/>
    </source>
</evidence>
<protein>
    <submittedName>
        <fullName evidence="2">DUF805 domain-containing protein</fullName>
    </submittedName>
</protein>
<dbReference type="Proteomes" id="UP001565236">
    <property type="component" value="Unassembled WGS sequence"/>
</dbReference>
<keyword evidence="1" id="KW-1133">Transmembrane helix</keyword>
<evidence type="ECO:0000313" key="3">
    <source>
        <dbReference type="Proteomes" id="UP001565236"/>
    </source>
</evidence>
<accession>A0ABV4DMA9</accession>
<feature type="transmembrane region" description="Helical" evidence="1">
    <location>
        <begin position="174"/>
        <end position="195"/>
    </location>
</feature>
<gene>
    <name evidence="2" type="ORF">AALT52_01720</name>
</gene>
<evidence type="ECO:0000256" key="1">
    <source>
        <dbReference type="SAM" id="Phobius"/>
    </source>
</evidence>
<sequence>MVCQRCGAKGLTDQKLCPKCQQKEAKAMIAQPSNKLFVATKLIFKDIFRYGKSLRRADYWYGTLGLFLLDSLVYLLVRSLDQVKWHLYLTQSFRVLHLLSELTSYLFTLMLVVTFFVSLSAQVRRLHDAGIASGWVLLGFFPLTLPILLVLLCQPAKKGENTYLTEKQNSVGAAFYRMKGAIVLVLLVTSLLVLLTTQTAKRMFFQWQFEQAFEQLQTKGPEYLE</sequence>
<keyword evidence="1" id="KW-0812">Transmembrane</keyword>
<proteinExistence type="predicted"/>
<feature type="transmembrane region" description="Helical" evidence="1">
    <location>
        <begin position="59"/>
        <end position="77"/>
    </location>
</feature>
<name>A0ABV4DMA9_9LACO</name>
<organism evidence="2 3">
    <name type="scientific">Ligilactobacillus faecis</name>
    <dbReference type="NCBI Taxonomy" id="762833"/>
    <lineage>
        <taxon>Bacteria</taxon>
        <taxon>Bacillati</taxon>
        <taxon>Bacillota</taxon>
        <taxon>Bacilli</taxon>
        <taxon>Lactobacillales</taxon>
        <taxon>Lactobacillaceae</taxon>
        <taxon>Ligilactobacillus</taxon>
    </lineage>
</organism>
<dbReference type="Pfam" id="PF05656">
    <property type="entry name" value="DUF805"/>
    <property type="match status" value="1"/>
</dbReference>
<keyword evidence="1" id="KW-0472">Membrane</keyword>
<comment type="caution">
    <text evidence="2">The sequence shown here is derived from an EMBL/GenBank/DDBJ whole genome shotgun (WGS) entry which is preliminary data.</text>
</comment>
<reference evidence="2 3" key="1">
    <citation type="submission" date="2024-03" db="EMBL/GenBank/DDBJ databases">
        <title>Mouse gut bacterial collection (mGBC) of GemPharmatech.</title>
        <authorList>
            <person name="He Y."/>
            <person name="Dong L."/>
            <person name="Wu D."/>
            <person name="Gao X."/>
            <person name="Lin Z."/>
        </authorList>
    </citation>
    <scope>NUCLEOTIDE SEQUENCE [LARGE SCALE GENOMIC DNA]</scope>
    <source>
        <strain evidence="2 3">15-30</strain>
    </source>
</reference>
<feature type="transmembrane region" description="Helical" evidence="1">
    <location>
        <begin position="135"/>
        <end position="154"/>
    </location>
</feature>
<keyword evidence="3" id="KW-1185">Reference proteome</keyword>
<dbReference type="RefSeq" id="WP_369940617.1">
    <property type="nucleotide sequence ID" value="NZ_JBCLUF010000004.1"/>
</dbReference>
<dbReference type="EMBL" id="JBCLUF010000004">
    <property type="protein sequence ID" value="MEY8661616.1"/>
    <property type="molecule type" value="Genomic_DNA"/>
</dbReference>
<feature type="transmembrane region" description="Helical" evidence="1">
    <location>
        <begin position="102"/>
        <end position="123"/>
    </location>
</feature>
<dbReference type="InterPro" id="IPR008523">
    <property type="entry name" value="DUF805"/>
</dbReference>